<evidence type="ECO:0000313" key="4">
    <source>
        <dbReference type="EMBL" id="KAK3794680.1"/>
    </source>
</evidence>
<feature type="domain" description="ShKT" evidence="3">
    <location>
        <begin position="510"/>
        <end position="542"/>
    </location>
</feature>
<proteinExistence type="predicted"/>
<name>A0AAE1AVS7_9GAST</name>
<keyword evidence="5" id="KW-1185">Reference proteome</keyword>
<evidence type="ECO:0000256" key="2">
    <source>
        <dbReference type="SAM" id="SignalP"/>
    </source>
</evidence>
<protein>
    <recommendedName>
        <fullName evidence="3">ShKT domain-containing protein</fullName>
    </recommendedName>
</protein>
<keyword evidence="2" id="KW-0732">Signal</keyword>
<dbReference type="InterPro" id="IPR003582">
    <property type="entry name" value="ShKT_dom"/>
</dbReference>
<dbReference type="PANTHER" id="PTHR21724:SF109">
    <property type="entry name" value="SHKT DOMAIN-CONTAINING PROTEIN"/>
    <property type="match status" value="1"/>
</dbReference>
<dbReference type="SMART" id="SM00254">
    <property type="entry name" value="ShKT"/>
    <property type="match status" value="2"/>
</dbReference>
<reference evidence="4" key="1">
    <citation type="journal article" date="2023" name="G3 (Bethesda)">
        <title>A reference genome for the long-term kleptoplast-retaining sea slug Elysia crispata morphotype clarki.</title>
        <authorList>
            <person name="Eastman K.E."/>
            <person name="Pendleton A.L."/>
            <person name="Shaikh M.A."/>
            <person name="Suttiyut T."/>
            <person name="Ogas R."/>
            <person name="Tomko P."/>
            <person name="Gavelis G."/>
            <person name="Widhalm J.R."/>
            <person name="Wisecaver J.H."/>
        </authorList>
    </citation>
    <scope>NUCLEOTIDE SEQUENCE</scope>
    <source>
        <strain evidence="4">ECLA1</strain>
    </source>
</reference>
<feature type="signal peptide" evidence="2">
    <location>
        <begin position="1"/>
        <end position="27"/>
    </location>
</feature>
<dbReference type="PANTHER" id="PTHR21724">
    <property type="entry name" value="SHKT DOMAIN-CONTAINING PROTEIN"/>
    <property type="match status" value="1"/>
</dbReference>
<evidence type="ECO:0000313" key="5">
    <source>
        <dbReference type="Proteomes" id="UP001283361"/>
    </source>
</evidence>
<dbReference type="EMBL" id="JAWDGP010001097">
    <property type="protein sequence ID" value="KAK3794680.1"/>
    <property type="molecule type" value="Genomic_DNA"/>
</dbReference>
<feature type="region of interest" description="Disordered" evidence="1">
    <location>
        <begin position="481"/>
        <end position="506"/>
    </location>
</feature>
<evidence type="ECO:0000259" key="3">
    <source>
        <dbReference type="SMART" id="SM00254"/>
    </source>
</evidence>
<accession>A0AAE1AVS7</accession>
<evidence type="ECO:0000256" key="1">
    <source>
        <dbReference type="SAM" id="MobiDB-lite"/>
    </source>
</evidence>
<feature type="compositionally biased region" description="Polar residues" evidence="1">
    <location>
        <begin position="678"/>
        <end position="693"/>
    </location>
</feature>
<feature type="compositionally biased region" description="Low complexity" evidence="1">
    <location>
        <begin position="481"/>
        <end position="505"/>
    </location>
</feature>
<feature type="region of interest" description="Disordered" evidence="1">
    <location>
        <begin position="674"/>
        <end position="693"/>
    </location>
</feature>
<dbReference type="Proteomes" id="UP001283361">
    <property type="component" value="Unassembled WGS sequence"/>
</dbReference>
<organism evidence="4 5">
    <name type="scientific">Elysia crispata</name>
    <name type="common">lettuce slug</name>
    <dbReference type="NCBI Taxonomy" id="231223"/>
    <lineage>
        <taxon>Eukaryota</taxon>
        <taxon>Metazoa</taxon>
        <taxon>Spiralia</taxon>
        <taxon>Lophotrochozoa</taxon>
        <taxon>Mollusca</taxon>
        <taxon>Gastropoda</taxon>
        <taxon>Heterobranchia</taxon>
        <taxon>Euthyneura</taxon>
        <taxon>Panpulmonata</taxon>
        <taxon>Sacoglossa</taxon>
        <taxon>Placobranchoidea</taxon>
        <taxon>Plakobranchidae</taxon>
        <taxon>Elysia</taxon>
    </lineage>
</organism>
<sequence length="711" mass="75827">MASWDRTICLFLLFAVFLFELPELTQAGECFHHFSHGPYASVWDIHNGISNSGWGCRHDQTCKVKVHHNHIDARCVDLADFDHQCRNIRYRNTNTCTLDLALSSNHLDCAFCCPDRTCVLGQFGSHPAVQPPTGLGCFHNFQFDPNATTSQTYQTLKASSWQCKLGDEVCKITVQQGSLSAHCYDVDKFDQHCSHHHSHELDQCTLGTAVSQYNHKPCTFCCHDKDCALGQLDGGLSIPHHHPPPHHGGECFRHFHHGPHANLSQLEHDLSVADWGCQDITQLVMTFHDLSVADWGCQDITQVCEVKIHDNKVEARCHPIEHLQHHCHNQLGADPNICSLDLAVSGGHHQCSFCCLDKACVLSAKRTVPSTSTPSVTTQPVNSISSVQSSFQISSSHTPPAAVSSSLSSTLAITAATTGTTMFVCSSPYAADICQKFCGLCPATRGPHQKLSQLVTTTVAPTQAPPKAYVAPPKTTVAPPIASSSTSFAATTRPTTPLTPSTTASPPSPSCYDKYDACSTQMFVCSSPYAADICQKFCGLCPSGPTRNPLPKLAAQSTTTTLNAKISVAPSTTSTSSTAAQTPTTMTTLTTTVTSPPSGCYDKYDACSTQMNVCSSPYAADICQKFCGLCPATQAALPNLTASHTTTKATQAPPKVNVAAPLLAVVPSAASSAQARSTTNMPSTGAATSSPLPAITTTASQAALKQVSPTP</sequence>
<feature type="chain" id="PRO_5042187663" description="ShKT domain-containing protein" evidence="2">
    <location>
        <begin position="28"/>
        <end position="711"/>
    </location>
</feature>
<gene>
    <name evidence="4" type="ORF">RRG08_056697</name>
</gene>
<feature type="domain" description="ShKT" evidence="3">
    <location>
        <begin position="599"/>
        <end position="631"/>
    </location>
</feature>
<dbReference type="AlphaFoldDB" id="A0AAE1AVS7"/>
<comment type="caution">
    <text evidence="4">The sequence shown here is derived from an EMBL/GenBank/DDBJ whole genome shotgun (WGS) entry which is preliminary data.</text>
</comment>